<protein>
    <submittedName>
        <fullName evidence="2">Transcriptional regulator with XRE-family HTH domain</fullName>
    </submittedName>
</protein>
<name>A0ABT6MJ72_9NOCA</name>
<accession>A0ABT6MJ72</accession>
<proteinExistence type="predicted"/>
<evidence type="ECO:0000313" key="3">
    <source>
        <dbReference type="Proteomes" id="UP001160334"/>
    </source>
</evidence>
<keyword evidence="3" id="KW-1185">Reference proteome</keyword>
<dbReference type="Proteomes" id="UP001160334">
    <property type="component" value="Unassembled WGS sequence"/>
</dbReference>
<reference evidence="2 3" key="1">
    <citation type="submission" date="2023-04" db="EMBL/GenBank/DDBJ databases">
        <title>Forest soil microbial communities from Buena Vista Peninsula, Colon Province, Panama.</title>
        <authorList>
            <person name="Bouskill N."/>
        </authorList>
    </citation>
    <scope>NUCLEOTIDE SEQUENCE [LARGE SCALE GENOMIC DNA]</scope>
    <source>
        <strain evidence="2 3">CFH S0262</strain>
    </source>
</reference>
<comment type="caution">
    <text evidence="2">The sequence shown here is derived from an EMBL/GenBank/DDBJ whole genome shotgun (WGS) entry which is preliminary data.</text>
</comment>
<dbReference type="EMBL" id="JARXVC010000020">
    <property type="protein sequence ID" value="MDH6284340.1"/>
    <property type="molecule type" value="Genomic_DNA"/>
</dbReference>
<dbReference type="InterPro" id="IPR001387">
    <property type="entry name" value="Cro/C1-type_HTH"/>
</dbReference>
<sequence length="139" mass="15814">MMPGPGRERVAQEAEREAYEGWRLGLVAPWRITAALNLGDHYGPEVDVACGTEEPAVDQWEAGTRYPTFEQLKLLAELTGRRVDWFVQTEKPLDVRSTSLWGHLTKRERERWKPPLLTFTSAAVAECPGTSDYLETHLF</sequence>
<feature type="domain" description="HTH cro/C1-type" evidence="1">
    <location>
        <begin position="59"/>
        <end position="86"/>
    </location>
</feature>
<organism evidence="2 3">
    <name type="scientific">Prescottella agglutinans</name>
    <dbReference type="NCBI Taxonomy" id="1644129"/>
    <lineage>
        <taxon>Bacteria</taxon>
        <taxon>Bacillati</taxon>
        <taxon>Actinomycetota</taxon>
        <taxon>Actinomycetes</taxon>
        <taxon>Mycobacteriales</taxon>
        <taxon>Nocardiaceae</taxon>
        <taxon>Prescottella</taxon>
    </lineage>
</organism>
<evidence type="ECO:0000313" key="2">
    <source>
        <dbReference type="EMBL" id="MDH6284340.1"/>
    </source>
</evidence>
<dbReference type="RefSeq" id="WP_280763563.1">
    <property type="nucleotide sequence ID" value="NZ_JARXVC010000020.1"/>
</dbReference>
<evidence type="ECO:0000259" key="1">
    <source>
        <dbReference type="PROSITE" id="PS50943"/>
    </source>
</evidence>
<dbReference type="PROSITE" id="PS50943">
    <property type="entry name" value="HTH_CROC1"/>
    <property type="match status" value="1"/>
</dbReference>
<gene>
    <name evidence="2" type="ORF">M2280_005598</name>
</gene>